<sequence>MRAAPHGAARKQPRACRTSGAPLAPSRRDRLYAGPGGPFCT</sequence>
<proteinExistence type="predicted"/>
<reference evidence="2" key="2">
    <citation type="submission" date="2013-09" db="EMBL/GenBank/DDBJ databases">
        <title>Draft genome sequence of Anaerotruncus colihominis(DSM 17241).</title>
        <authorList>
            <person name="Sudarsanam P."/>
            <person name="Ley R."/>
            <person name="Guruge J."/>
            <person name="Turnbaugh P.J."/>
            <person name="Mahowald M."/>
            <person name="Liep D."/>
            <person name="Gordon J."/>
        </authorList>
    </citation>
    <scope>NUCLEOTIDE SEQUENCE</scope>
    <source>
        <strain evidence="2">DSM 17241</strain>
    </source>
</reference>
<protein>
    <submittedName>
        <fullName evidence="2">Uncharacterized protein</fullName>
    </submittedName>
</protein>
<dbReference type="AlphaFoldDB" id="B0P953"/>
<reference evidence="2" key="1">
    <citation type="submission" date="2007-11" db="EMBL/GenBank/DDBJ databases">
        <authorList>
            <person name="Fulton L."/>
            <person name="Clifton S."/>
            <person name="Fulton B."/>
            <person name="Xu J."/>
            <person name="Minx P."/>
            <person name="Pepin K.H."/>
            <person name="Johnson M."/>
            <person name="Thiruvilangam P."/>
            <person name="Bhonagiri V."/>
            <person name="Nash W.E."/>
            <person name="Mardis E.R."/>
            <person name="Wilson R.K."/>
        </authorList>
    </citation>
    <scope>NUCLEOTIDE SEQUENCE [LARGE SCALE GENOMIC DNA]</scope>
    <source>
        <strain evidence="2">DSM 17241</strain>
    </source>
</reference>
<evidence type="ECO:0000313" key="2">
    <source>
        <dbReference type="EMBL" id="EDS11922.1"/>
    </source>
</evidence>
<comment type="caution">
    <text evidence="2">The sequence shown here is derived from an EMBL/GenBank/DDBJ whole genome shotgun (WGS) entry which is preliminary data.</text>
</comment>
<evidence type="ECO:0000256" key="1">
    <source>
        <dbReference type="SAM" id="MobiDB-lite"/>
    </source>
</evidence>
<name>B0P953_9FIRM</name>
<accession>B0P953</accession>
<dbReference type="EMBL" id="ABGD02000009">
    <property type="protein sequence ID" value="EDS11922.1"/>
    <property type="molecule type" value="Genomic_DNA"/>
</dbReference>
<dbReference type="Proteomes" id="UP000003803">
    <property type="component" value="Unassembled WGS sequence"/>
</dbReference>
<gene>
    <name evidence="2" type="ORF">ANACOL_01299</name>
</gene>
<feature type="region of interest" description="Disordered" evidence="1">
    <location>
        <begin position="1"/>
        <end position="41"/>
    </location>
</feature>
<keyword evidence="3" id="KW-1185">Reference proteome</keyword>
<organism evidence="2 3">
    <name type="scientific">Anaerotruncus colihominis DSM 17241</name>
    <dbReference type="NCBI Taxonomy" id="445972"/>
    <lineage>
        <taxon>Bacteria</taxon>
        <taxon>Bacillati</taxon>
        <taxon>Bacillota</taxon>
        <taxon>Clostridia</taxon>
        <taxon>Eubacteriales</taxon>
        <taxon>Oscillospiraceae</taxon>
        <taxon>Anaerotruncus</taxon>
    </lineage>
</organism>
<evidence type="ECO:0000313" key="3">
    <source>
        <dbReference type="Proteomes" id="UP000003803"/>
    </source>
</evidence>
<dbReference type="HOGENOM" id="CLU_3264805_0_0_9"/>